<evidence type="ECO:0000313" key="4">
    <source>
        <dbReference type="Proteomes" id="UP000316759"/>
    </source>
</evidence>
<keyword evidence="4" id="KW-1185">Reference proteome</keyword>
<protein>
    <submittedName>
        <fullName evidence="3">Uncharacterized protein</fullName>
    </submittedName>
</protein>
<comment type="caution">
    <text evidence="3">The sequence shown here is derived from an EMBL/GenBank/DDBJ whole genome shotgun (WGS) entry which is preliminary data.</text>
</comment>
<feature type="transmembrane region" description="Helical" evidence="2">
    <location>
        <begin position="20"/>
        <end position="44"/>
    </location>
</feature>
<sequence>MSARCTPTGEELARTVLQFLIPTVAVGLLLTAVGNSVAAGVLLFSDLESVLSQVSADVETQYKKPTVDFNSQETVDTYYHLLSPMVHVIFWHQVAIMANQLFMTASWSSNSKFLMHSSMFMMAALATCEILLVTSWTEEARNEGYYEVLVALKNLITQFQGADSVNLPTLLFNYIQANFHCCGIFTFTEWYNPQLNWTRTVQYGINTYELRLPISCCPDISSEVVPSCALSCATDMPWQVSCAEYFSNRPLFRITWIPESSYAKVYLLLHLSILLMYVAHTVLQGRHRRVFYQKRLQRQPSTSQTELIADLSEATTEGENPRPRSTDSMEGVP</sequence>
<gene>
    <name evidence="3" type="ORF">FGIG_06726</name>
</gene>
<reference evidence="3 4" key="1">
    <citation type="submission" date="2019-04" db="EMBL/GenBank/DDBJ databases">
        <title>Annotation for the trematode Fasciola gigantica.</title>
        <authorList>
            <person name="Choi Y.-J."/>
        </authorList>
    </citation>
    <scope>NUCLEOTIDE SEQUENCE [LARGE SCALE GENOMIC DNA]</scope>
    <source>
        <strain evidence="3">Uganda_cow_1</strain>
    </source>
</reference>
<keyword evidence="2" id="KW-0812">Transmembrane</keyword>
<keyword evidence="2" id="KW-0472">Membrane</keyword>
<dbReference type="SUPFAM" id="SSF48652">
    <property type="entry name" value="Tetraspanin"/>
    <property type="match status" value="1"/>
</dbReference>
<dbReference type="AlphaFoldDB" id="A0A504YV05"/>
<evidence type="ECO:0000256" key="1">
    <source>
        <dbReference type="SAM" id="MobiDB-lite"/>
    </source>
</evidence>
<evidence type="ECO:0000313" key="3">
    <source>
        <dbReference type="EMBL" id="TPP64445.1"/>
    </source>
</evidence>
<dbReference type="Gene3D" id="1.10.1450.10">
    <property type="entry name" value="Tetraspanin"/>
    <property type="match status" value="1"/>
</dbReference>
<organism evidence="3 4">
    <name type="scientific">Fasciola gigantica</name>
    <name type="common">Giant liver fluke</name>
    <dbReference type="NCBI Taxonomy" id="46835"/>
    <lineage>
        <taxon>Eukaryota</taxon>
        <taxon>Metazoa</taxon>
        <taxon>Spiralia</taxon>
        <taxon>Lophotrochozoa</taxon>
        <taxon>Platyhelminthes</taxon>
        <taxon>Trematoda</taxon>
        <taxon>Digenea</taxon>
        <taxon>Plagiorchiida</taxon>
        <taxon>Echinostomata</taxon>
        <taxon>Echinostomatoidea</taxon>
        <taxon>Fasciolidae</taxon>
        <taxon>Fasciola</taxon>
    </lineage>
</organism>
<keyword evidence="2" id="KW-1133">Transmembrane helix</keyword>
<proteinExistence type="predicted"/>
<dbReference type="EMBL" id="SUNJ01004421">
    <property type="protein sequence ID" value="TPP64445.1"/>
    <property type="molecule type" value="Genomic_DNA"/>
</dbReference>
<dbReference type="Proteomes" id="UP000316759">
    <property type="component" value="Unassembled WGS sequence"/>
</dbReference>
<evidence type="ECO:0000256" key="2">
    <source>
        <dbReference type="SAM" id="Phobius"/>
    </source>
</evidence>
<name>A0A504YV05_FASGI</name>
<dbReference type="GO" id="GO:0016020">
    <property type="term" value="C:membrane"/>
    <property type="evidence" value="ECO:0007669"/>
    <property type="project" value="InterPro"/>
</dbReference>
<feature type="region of interest" description="Disordered" evidence="1">
    <location>
        <begin position="302"/>
        <end position="333"/>
    </location>
</feature>
<dbReference type="InterPro" id="IPR008952">
    <property type="entry name" value="Tetraspanin_EC2_sf"/>
</dbReference>
<dbReference type="OrthoDB" id="6262661at2759"/>
<accession>A0A504YV05</accession>